<accession>A0A4D6DVB9</accession>
<proteinExistence type="predicted"/>
<sequence length="68" mass="7524">MILFIFSIITMLSMFLLYLFGMASVALIELGLLIGSQNDITKGIHSLLFTGIALTVVTEITRQCLLLF</sequence>
<evidence type="ECO:0000313" key="2">
    <source>
        <dbReference type="EMBL" id="QBZ70174.1"/>
    </source>
</evidence>
<keyword evidence="1" id="KW-0472">Membrane</keyword>
<keyword evidence="1" id="KW-0812">Transmembrane</keyword>
<evidence type="ECO:0000313" key="3">
    <source>
        <dbReference type="Proteomes" id="UP000297011"/>
    </source>
</evidence>
<dbReference type="Proteomes" id="UP000297011">
    <property type="component" value="Segment"/>
</dbReference>
<name>A0A4D6DVB9_9CAUD</name>
<keyword evidence="1" id="KW-1133">Transmembrane helix</keyword>
<feature type="transmembrane region" description="Helical" evidence="1">
    <location>
        <begin position="6"/>
        <end position="34"/>
    </location>
</feature>
<reference evidence="2 3" key="1">
    <citation type="submission" date="2019-03" db="EMBL/GenBank/DDBJ databases">
        <title>Bacteriophages that Target Cytolytic Enterococcus faecalis Reduce Features of Ethanol-induced Liver Disease.</title>
        <authorList>
            <person name="Fouts D.E."/>
            <person name="Duan Y."/>
            <person name="White R.C."/>
            <person name="Nguyen K."/>
            <person name="Singh I."/>
            <person name="Schnabl B."/>
        </authorList>
    </citation>
    <scope>NUCLEOTIDE SEQUENCE [LARGE SCALE GENOMIC DNA]</scope>
</reference>
<keyword evidence="3" id="KW-1185">Reference proteome</keyword>
<protein>
    <submittedName>
        <fullName evidence="2">Uncharacterized protein</fullName>
    </submittedName>
</protein>
<dbReference type="EMBL" id="MK721192">
    <property type="protein sequence ID" value="QBZ70174.1"/>
    <property type="molecule type" value="Genomic_DNA"/>
</dbReference>
<organism evidence="2 3">
    <name type="scientific">Enterococcus phage vB_EfaM_Ef2.3</name>
    <dbReference type="NCBI Taxonomy" id="2546634"/>
    <lineage>
        <taxon>Viruses</taxon>
        <taxon>Duplodnaviria</taxon>
        <taxon>Heunggongvirae</taxon>
        <taxon>Uroviricota</taxon>
        <taxon>Caudoviricetes</taxon>
        <taxon>Herelleviridae</taxon>
        <taxon>Brockvirinae</taxon>
        <taxon>Kochikohdavirus</taxon>
        <taxon>Kochikohdavirus Ef23</taxon>
    </lineage>
</organism>
<evidence type="ECO:0000256" key="1">
    <source>
        <dbReference type="SAM" id="Phobius"/>
    </source>
</evidence>